<dbReference type="Proteomes" id="UP000230423">
    <property type="component" value="Unassembled WGS sequence"/>
</dbReference>
<dbReference type="EMBL" id="KZ411497">
    <property type="protein sequence ID" value="PIO53511.1"/>
    <property type="molecule type" value="Genomic_DNA"/>
</dbReference>
<protein>
    <submittedName>
        <fullName evidence="1">Uncharacterized protein</fullName>
    </submittedName>
</protein>
<accession>A0A2G9T6B7</accession>
<evidence type="ECO:0000313" key="2">
    <source>
        <dbReference type="Proteomes" id="UP000230423"/>
    </source>
</evidence>
<reference evidence="1 2" key="1">
    <citation type="submission" date="2015-09" db="EMBL/GenBank/DDBJ databases">
        <title>Draft genome of the parasitic nematode Teladorsagia circumcincta isolate WARC Sus (inbred).</title>
        <authorList>
            <person name="Mitreva M."/>
        </authorList>
    </citation>
    <scope>NUCLEOTIDE SEQUENCE [LARGE SCALE GENOMIC DNA]</scope>
    <source>
        <strain evidence="1 2">S</strain>
    </source>
</reference>
<dbReference type="PANTHER" id="PTHR21040:SF11">
    <property type="entry name" value="BETA-N-ACETYLHEXOSAMINIDASE"/>
    <property type="match status" value="1"/>
</dbReference>
<dbReference type="GO" id="GO:0015929">
    <property type="term" value="F:hexosaminidase activity"/>
    <property type="evidence" value="ECO:0007669"/>
    <property type="project" value="InterPro"/>
</dbReference>
<sequence>MGITYGCQFPGSKIYELVNEFWQRRKQLQQYREDDFEMNGWLSRVADTYMSSSQWYIDKIEPLLEYHARPILRLEKDLRNELSRIYFQETVDEFIFTYMAEDIEWVQRKIDSAQRISKLNHFPKRPFVLLKPHEEL</sequence>
<dbReference type="InterPro" id="IPR038901">
    <property type="entry name" value="HEXDC-like"/>
</dbReference>
<dbReference type="PANTHER" id="PTHR21040">
    <property type="entry name" value="BCDNA.GH04120"/>
    <property type="match status" value="1"/>
</dbReference>
<evidence type="ECO:0000313" key="1">
    <source>
        <dbReference type="EMBL" id="PIO53511.1"/>
    </source>
</evidence>
<proteinExistence type="predicted"/>
<dbReference type="AlphaFoldDB" id="A0A2G9T6B7"/>
<name>A0A2G9T6B7_TELCI</name>
<gene>
    <name evidence="1" type="ORF">TELCIR_25153</name>
</gene>
<keyword evidence="2" id="KW-1185">Reference proteome</keyword>
<organism evidence="1 2">
    <name type="scientific">Teladorsagia circumcincta</name>
    <name type="common">Brown stomach worm</name>
    <name type="synonym">Ostertagia circumcincta</name>
    <dbReference type="NCBI Taxonomy" id="45464"/>
    <lineage>
        <taxon>Eukaryota</taxon>
        <taxon>Metazoa</taxon>
        <taxon>Ecdysozoa</taxon>
        <taxon>Nematoda</taxon>
        <taxon>Chromadorea</taxon>
        <taxon>Rhabditida</taxon>
        <taxon>Rhabditina</taxon>
        <taxon>Rhabditomorpha</taxon>
        <taxon>Strongyloidea</taxon>
        <taxon>Trichostrongylidae</taxon>
        <taxon>Teladorsagia</taxon>
    </lineage>
</organism>
<dbReference type="OrthoDB" id="47475at2759"/>